<proteinExistence type="inferred from homology"/>
<name>A0A934QHG6_9PROT</name>
<evidence type="ECO:0000256" key="1">
    <source>
        <dbReference type="ARBA" id="ARBA00006620"/>
    </source>
</evidence>
<keyword evidence="7" id="KW-0346">Stress response</keyword>
<evidence type="ECO:0000313" key="9">
    <source>
        <dbReference type="Proteomes" id="UP000778970"/>
    </source>
</evidence>
<comment type="similarity">
    <text evidence="1">Belongs to the HicA mRNA interferase family.</text>
</comment>
<dbReference type="EMBL" id="NRRE01000020">
    <property type="protein sequence ID" value="MBK1696767.1"/>
    <property type="molecule type" value="Genomic_DNA"/>
</dbReference>
<dbReference type="SUPFAM" id="SSF54786">
    <property type="entry name" value="YcfA/nrd intein domain"/>
    <property type="match status" value="1"/>
</dbReference>
<keyword evidence="9" id="KW-1185">Reference proteome</keyword>
<keyword evidence="2" id="KW-1277">Toxin-antitoxin system</keyword>
<evidence type="ECO:0000256" key="3">
    <source>
        <dbReference type="ARBA" id="ARBA00022722"/>
    </source>
</evidence>
<protein>
    <submittedName>
        <fullName evidence="8">Addiction module toxin, HicA family</fullName>
    </submittedName>
</protein>
<reference evidence="8" key="2">
    <citation type="journal article" date="2020" name="Microorganisms">
        <title>Osmotic Adaptation and Compatible Solute Biosynthesis of Phototrophic Bacteria as Revealed from Genome Analyses.</title>
        <authorList>
            <person name="Imhoff J.F."/>
            <person name="Rahn T."/>
            <person name="Kunzel S."/>
            <person name="Keller A."/>
            <person name="Neulinger S.C."/>
        </authorList>
    </citation>
    <scope>NUCLEOTIDE SEQUENCE</scope>
    <source>
        <strain evidence="8">DSM 9154</strain>
    </source>
</reference>
<accession>A0A934QHG6</accession>
<evidence type="ECO:0000256" key="7">
    <source>
        <dbReference type="ARBA" id="ARBA00023016"/>
    </source>
</evidence>
<evidence type="ECO:0000313" key="8">
    <source>
        <dbReference type="EMBL" id="MBK1696767.1"/>
    </source>
</evidence>
<sequence length="64" mass="7406">MGDYSKELKKLLNDAGCYFVRQGKGDHEIWHSPRTDTNFPVDQNIKSRHTANKTLKDAGLRKQF</sequence>
<dbReference type="GO" id="GO:0003729">
    <property type="term" value="F:mRNA binding"/>
    <property type="evidence" value="ECO:0007669"/>
    <property type="project" value="InterPro"/>
</dbReference>
<gene>
    <name evidence="8" type="ORF">CKO21_05860</name>
</gene>
<dbReference type="RefSeq" id="WP_027287241.1">
    <property type="nucleotide sequence ID" value="NZ_NRRE01000020.1"/>
</dbReference>
<dbReference type="InterPro" id="IPR012933">
    <property type="entry name" value="HicA_mRNA_interferase"/>
</dbReference>
<evidence type="ECO:0000256" key="5">
    <source>
        <dbReference type="ARBA" id="ARBA00022801"/>
    </source>
</evidence>
<dbReference type="Pfam" id="PF07927">
    <property type="entry name" value="HicA_toxin"/>
    <property type="match status" value="1"/>
</dbReference>
<dbReference type="InterPro" id="IPR038570">
    <property type="entry name" value="HicA_sf"/>
</dbReference>
<dbReference type="GO" id="GO:0016787">
    <property type="term" value="F:hydrolase activity"/>
    <property type="evidence" value="ECO:0007669"/>
    <property type="project" value="UniProtKB-KW"/>
</dbReference>
<keyword evidence="3" id="KW-0540">Nuclease</keyword>
<comment type="caution">
    <text evidence="8">The sequence shown here is derived from an EMBL/GenBank/DDBJ whole genome shotgun (WGS) entry which is preliminary data.</text>
</comment>
<evidence type="ECO:0000256" key="6">
    <source>
        <dbReference type="ARBA" id="ARBA00022884"/>
    </source>
</evidence>
<dbReference type="AlphaFoldDB" id="A0A934QHG6"/>
<dbReference type="Proteomes" id="UP000778970">
    <property type="component" value="Unassembled WGS sequence"/>
</dbReference>
<reference evidence="8" key="1">
    <citation type="submission" date="2017-08" db="EMBL/GenBank/DDBJ databases">
        <authorList>
            <person name="Imhoff J.F."/>
            <person name="Rahn T."/>
            <person name="Kuenzel S."/>
            <person name="Neulinger S.C."/>
        </authorList>
    </citation>
    <scope>NUCLEOTIDE SEQUENCE</scope>
    <source>
        <strain evidence="8">DSM 9154</strain>
    </source>
</reference>
<evidence type="ECO:0000256" key="4">
    <source>
        <dbReference type="ARBA" id="ARBA00022759"/>
    </source>
</evidence>
<keyword evidence="6" id="KW-0694">RNA-binding</keyword>
<keyword evidence="4" id="KW-0255">Endonuclease</keyword>
<evidence type="ECO:0000256" key="2">
    <source>
        <dbReference type="ARBA" id="ARBA00022649"/>
    </source>
</evidence>
<dbReference type="GO" id="GO:0004519">
    <property type="term" value="F:endonuclease activity"/>
    <property type="evidence" value="ECO:0007669"/>
    <property type="project" value="UniProtKB-KW"/>
</dbReference>
<organism evidence="8 9">
    <name type="scientific">Rhodovibrio salinarum</name>
    <dbReference type="NCBI Taxonomy" id="1087"/>
    <lineage>
        <taxon>Bacteria</taxon>
        <taxon>Pseudomonadati</taxon>
        <taxon>Pseudomonadota</taxon>
        <taxon>Alphaproteobacteria</taxon>
        <taxon>Rhodospirillales</taxon>
        <taxon>Rhodovibrionaceae</taxon>
        <taxon>Rhodovibrio</taxon>
    </lineage>
</organism>
<dbReference type="Gene3D" id="3.30.920.30">
    <property type="entry name" value="Hypothetical protein"/>
    <property type="match status" value="1"/>
</dbReference>
<keyword evidence="5" id="KW-0378">Hydrolase</keyword>